<keyword evidence="1" id="KW-0812">Transmembrane</keyword>
<evidence type="ECO:0000313" key="2">
    <source>
        <dbReference type="EMBL" id="MER5170207.1"/>
    </source>
</evidence>
<feature type="transmembrane region" description="Helical" evidence="1">
    <location>
        <begin position="54"/>
        <end position="75"/>
    </location>
</feature>
<accession>A0ABV1SBC1</accession>
<comment type="caution">
    <text evidence="2">The sequence shown here is derived from an EMBL/GenBank/DDBJ whole genome shotgun (WGS) entry which is preliminary data.</text>
</comment>
<reference evidence="2 3" key="2">
    <citation type="submission" date="2024-06" db="EMBL/GenBank/DDBJ databases">
        <title>Thioclava kandeliae sp. nov. from a rhizosphere soil sample of Kandelia candel in a mangrove.</title>
        <authorList>
            <person name="Mu T."/>
        </authorList>
    </citation>
    <scope>NUCLEOTIDE SEQUENCE [LARGE SCALE GENOMIC DNA]</scope>
    <source>
        <strain evidence="2 3">CPCC 100088</strain>
    </source>
</reference>
<dbReference type="Proteomes" id="UP001438953">
    <property type="component" value="Unassembled WGS sequence"/>
</dbReference>
<feature type="transmembrane region" description="Helical" evidence="1">
    <location>
        <begin position="87"/>
        <end position="107"/>
    </location>
</feature>
<protein>
    <submittedName>
        <fullName evidence="2">DUF1109 domain-containing protein</fullName>
    </submittedName>
</protein>
<organism evidence="2 3">
    <name type="scientific">Thioclava kandeliae</name>
    <dbReference type="NCBI Taxonomy" id="3070818"/>
    <lineage>
        <taxon>Bacteria</taxon>
        <taxon>Pseudomonadati</taxon>
        <taxon>Pseudomonadota</taxon>
        <taxon>Alphaproteobacteria</taxon>
        <taxon>Rhodobacterales</taxon>
        <taxon>Paracoccaceae</taxon>
        <taxon>Thioclava</taxon>
    </lineage>
</organism>
<feature type="transmembrane region" description="Helical" evidence="1">
    <location>
        <begin position="172"/>
        <end position="194"/>
    </location>
</feature>
<keyword evidence="1" id="KW-1133">Transmembrane helix</keyword>
<name>A0ABV1SBC1_9RHOB</name>
<feature type="transmembrane region" description="Helical" evidence="1">
    <location>
        <begin position="148"/>
        <end position="166"/>
    </location>
</feature>
<keyword evidence="3" id="KW-1185">Reference proteome</keyword>
<dbReference type="InterPro" id="IPR009495">
    <property type="entry name" value="NrsF"/>
</dbReference>
<dbReference type="Pfam" id="PF06532">
    <property type="entry name" value="NrsF"/>
    <property type="match status" value="1"/>
</dbReference>
<feature type="transmembrane region" description="Helical" evidence="1">
    <location>
        <begin position="24"/>
        <end position="42"/>
    </location>
</feature>
<evidence type="ECO:0000256" key="1">
    <source>
        <dbReference type="SAM" id="Phobius"/>
    </source>
</evidence>
<keyword evidence="1" id="KW-0472">Membrane</keyword>
<dbReference type="EMBL" id="JAYWLC010000001">
    <property type="protein sequence ID" value="MER5170207.1"/>
    <property type="molecule type" value="Genomic_DNA"/>
</dbReference>
<dbReference type="RefSeq" id="WP_350934000.1">
    <property type="nucleotide sequence ID" value="NZ_JAYWLC010000001.1"/>
</dbReference>
<gene>
    <name evidence="2" type="ORF">VSX56_00340</name>
</gene>
<reference evidence="2 3" key="1">
    <citation type="submission" date="2024-01" db="EMBL/GenBank/DDBJ databases">
        <authorList>
            <person name="Deng Y."/>
            <person name="Su J."/>
        </authorList>
    </citation>
    <scope>NUCLEOTIDE SEQUENCE [LARGE SCALE GENOMIC DNA]</scope>
    <source>
        <strain evidence="2 3">CPCC 100088</strain>
    </source>
</reference>
<sequence>METENLIAALSADTTPPRYPHLRLRLLAGGAVSIALMVLLWGPRPDWSEAIRTLPVLLKQTLPLAFALLLARPLARPVEDRPASLRAPLALMILCGLVWGCAMIGGGNLWGRTWWICLLSIPALGLPIGGFLFVGLRRRIVVDGSRTGWIAGLFAGALAAMIYAIHCDDDGPAFYLLWYGAAILICGLAGRIAGRQLLRL</sequence>
<evidence type="ECO:0000313" key="3">
    <source>
        <dbReference type="Proteomes" id="UP001438953"/>
    </source>
</evidence>
<proteinExistence type="predicted"/>
<feature type="transmembrane region" description="Helical" evidence="1">
    <location>
        <begin position="113"/>
        <end position="136"/>
    </location>
</feature>